<dbReference type="EMBL" id="JANPWB010000005">
    <property type="protein sequence ID" value="KAJ1189924.1"/>
    <property type="molecule type" value="Genomic_DNA"/>
</dbReference>
<evidence type="ECO:0000313" key="3">
    <source>
        <dbReference type="Proteomes" id="UP001066276"/>
    </source>
</evidence>
<reference evidence="2" key="1">
    <citation type="journal article" date="2022" name="bioRxiv">
        <title>Sequencing and chromosome-scale assembly of the giantPleurodeles waltlgenome.</title>
        <authorList>
            <person name="Brown T."/>
            <person name="Elewa A."/>
            <person name="Iarovenko S."/>
            <person name="Subramanian E."/>
            <person name="Araus A.J."/>
            <person name="Petzold A."/>
            <person name="Susuki M."/>
            <person name="Suzuki K.-i.T."/>
            <person name="Hayashi T."/>
            <person name="Toyoda A."/>
            <person name="Oliveira C."/>
            <person name="Osipova E."/>
            <person name="Leigh N.D."/>
            <person name="Simon A."/>
            <person name="Yun M.H."/>
        </authorList>
    </citation>
    <scope>NUCLEOTIDE SEQUENCE</scope>
    <source>
        <strain evidence="2">20211129_DDA</strain>
        <tissue evidence="2">Liver</tissue>
    </source>
</reference>
<keyword evidence="3" id="KW-1185">Reference proteome</keyword>
<gene>
    <name evidence="2" type="ORF">NDU88_006666</name>
</gene>
<feature type="region of interest" description="Disordered" evidence="1">
    <location>
        <begin position="1"/>
        <end position="49"/>
    </location>
</feature>
<dbReference type="Proteomes" id="UP001066276">
    <property type="component" value="Chromosome 3_1"/>
</dbReference>
<sequence>MCFGTHGRPQPPLAAGGQGEVSGSQSPSGTCTLSVSPGQGQNDVLKSVPDPGVGALVGRAQEGWGRAHTGWSECPCEASGVANTSRRAALLLRASRWLRAAPPGRGQARYCGAPVADLRPESPARGGAATRAHLPRGSGGPTGSQTESLRCRMHAVSASGRLTLLPVLGARRTSLRRTRWSVAGQTAASSGCLRVTPGTRGGASSILCPAGTGMIGKKRVLTSVLVTRLGSASASPADCGSVALSGSTVCLRRGPTPGPPGSWPPLLCRVALSVSVALTGGAHLCLGGGAGFSLRGSLGSRHCRAQRQHSSSQARPTPGPTGSWLPLLRRVALSVSVVFTGTRHLSDASAQFPA</sequence>
<protein>
    <submittedName>
        <fullName evidence="2">Uncharacterized protein</fullName>
    </submittedName>
</protein>
<evidence type="ECO:0000313" key="2">
    <source>
        <dbReference type="EMBL" id="KAJ1189924.1"/>
    </source>
</evidence>
<proteinExistence type="predicted"/>
<accession>A0AAV7UPP6</accession>
<dbReference type="AlphaFoldDB" id="A0AAV7UPP6"/>
<organism evidence="2 3">
    <name type="scientific">Pleurodeles waltl</name>
    <name type="common">Iberian ribbed newt</name>
    <dbReference type="NCBI Taxonomy" id="8319"/>
    <lineage>
        <taxon>Eukaryota</taxon>
        <taxon>Metazoa</taxon>
        <taxon>Chordata</taxon>
        <taxon>Craniata</taxon>
        <taxon>Vertebrata</taxon>
        <taxon>Euteleostomi</taxon>
        <taxon>Amphibia</taxon>
        <taxon>Batrachia</taxon>
        <taxon>Caudata</taxon>
        <taxon>Salamandroidea</taxon>
        <taxon>Salamandridae</taxon>
        <taxon>Pleurodelinae</taxon>
        <taxon>Pleurodeles</taxon>
    </lineage>
</organism>
<evidence type="ECO:0000256" key="1">
    <source>
        <dbReference type="SAM" id="MobiDB-lite"/>
    </source>
</evidence>
<name>A0AAV7UPP6_PLEWA</name>
<feature type="region of interest" description="Disordered" evidence="1">
    <location>
        <begin position="303"/>
        <end position="322"/>
    </location>
</feature>
<feature type="region of interest" description="Disordered" evidence="1">
    <location>
        <begin position="116"/>
        <end position="146"/>
    </location>
</feature>
<feature type="compositionally biased region" description="Polar residues" evidence="1">
    <location>
        <begin position="21"/>
        <end position="44"/>
    </location>
</feature>
<comment type="caution">
    <text evidence="2">The sequence shown here is derived from an EMBL/GenBank/DDBJ whole genome shotgun (WGS) entry which is preliminary data.</text>
</comment>